<proteinExistence type="predicted"/>
<organism evidence="1 2">
    <name type="scientific">Christiangramia flava JLT2011</name>
    <dbReference type="NCBI Taxonomy" id="1229726"/>
    <lineage>
        <taxon>Bacteria</taxon>
        <taxon>Pseudomonadati</taxon>
        <taxon>Bacteroidota</taxon>
        <taxon>Flavobacteriia</taxon>
        <taxon>Flavobacteriales</taxon>
        <taxon>Flavobacteriaceae</taxon>
        <taxon>Christiangramia</taxon>
    </lineage>
</organism>
<dbReference type="AlphaFoldDB" id="A0A1L7I7X9"/>
<evidence type="ECO:0000313" key="2">
    <source>
        <dbReference type="Proteomes" id="UP000186230"/>
    </source>
</evidence>
<evidence type="ECO:0000313" key="1">
    <source>
        <dbReference type="EMBL" id="APU69324.1"/>
    </source>
</evidence>
<keyword evidence="2" id="KW-1185">Reference proteome</keyword>
<gene>
    <name evidence="1" type="ORF">GRFL_2600</name>
</gene>
<reference evidence="1 2" key="1">
    <citation type="submission" date="2016-07" db="EMBL/GenBank/DDBJ databases">
        <title>Multi-omics approach to identify versatile polysaccharide utilization systems of a marine flavobacterium Gramella flava.</title>
        <authorList>
            <person name="Tang K."/>
        </authorList>
    </citation>
    <scope>NUCLEOTIDE SEQUENCE [LARGE SCALE GENOMIC DNA]</scope>
    <source>
        <strain evidence="1 2">JLT2011</strain>
    </source>
</reference>
<dbReference type="STRING" id="1229726.GRFL_2600"/>
<protein>
    <submittedName>
        <fullName evidence="1">Uncharacterized protein</fullName>
    </submittedName>
</protein>
<dbReference type="EMBL" id="CP016359">
    <property type="protein sequence ID" value="APU69324.1"/>
    <property type="molecule type" value="Genomic_DNA"/>
</dbReference>
<dbReference type="KEGG" id="gfl:GRFL_2600"/>
<name>A0A1L7I7X9_9FLAO</name>
<dbReference type="Proteomes" id="UP000186230">
    <property type="component" value="Chromosome"/>
</dbReference>
<sequence length="232" mass="27429">MNNSIKLGLVILLLLSFSVQSQEAAMKQKQSLEYTHKIVPDIIWREAYVALSHYPELKDTPIEFRFKDKIKKSFMQAQPVFSDLFKKRKNRGYIIFMNREFNIEGKKLHIDEVPSQVLTGWLGHELGHVMDYKNRHGFGLIWFGIKYMTSKNYIREAERAADTYAVNHGLGEYIIATKDFILNESQLSETYKSRIKDLYLSQEEIMVLIDELHEETKELREEFQEEKIEDIR</sequence>
<accession>A0A1L7I7X9</accession>